<feature type="region of interest" description="Disordered" evidence="1">
    <location>
        <begin position="48"/>
        <end position="68"/>
    </location>
</feature>
<dbReference type="AlphaFoldDB" id="A0A499FSX9"/>
<name>A0A499FSX9_ANOAR</name>
<dbReference type="EMBL" id="APCN01004465">
    <property type="status" value="NOT_ANNOTATED_CDS"/>
    <property type="molecule type" value="Genomic_DNA"/>
</dbReference>
<accession>A0A499FSX9</accession>
<keyword evidence="3" id="KW-1185">Reference proteome</keyword>
<dbReference type="VEuPathDB" id="VectorBase:AARA018076"/>
<organism evidence="2 3">
    <name type="scientific">Anopheles arabiensis</name>
    <name type="common">Mosquito</name>
    <dbReference type="NCBI Taxonomy" id="7173"/>
    <lineage>
        <taxon>Eukaryota</taxon>
        <taxon>Metazoa</taxon>
        <taxon>Ecdysozoa</taxon>
        <taxon>Arthropoda</taxon>
        <taxon>Hexapoda</taxon>
        <taxon>Insecta</taxon>
        <taxon>Pterygota</taxon>
        <taxon>Neoptera</taxon>
        <taxon>Endopterygota</taxon>
        <taxon>Diptera</taxon>
        <taxon>Nematocera</taxon>
        <taxon>Culicoidea</taxon>
        <taxon>Culicidae</taxon>
        <taxon>Anophelinae</taxon>
        <taxon>Anopheles</taxon>
    </lineage>
</organism>
<sequence length="68" mass="7299">MQPDVHLKCIACFSGSSKRAAPPTLASKTSLPRSISCCRIVPRPGGVTTYTRKGGTRPRTRNTVNQLA</sequence>
<proteinExistence type="predicted"/>
<protein>
    <submittedName>
        <fullName evidence="2">Uncharacterized protein</fullName>
    </submittedName>
</protein>
<dbReference type="EnsemblMetazoa" id="AARA018076-RA">
    <property type="protein sequence ID" value="AARA018076-PA"/>
    <property type="gene ID" value="AARA018076"/>
</dbReference>
<evidence type="ECO:0000313" key="2">
    <source>
        <dbReference type="EnsemblMetazoa" id="AARA018076-PA"/>
    </source>
</evidence>
<dbReference type="Proteomes" id="UP000075840">
    <property type="component" value="Unassembled WGS sequence"/>
</dbReference>
<evidence type="ECO:0000256" key="1">
    <source>
        <dbReference type="SAM" id="MobiDB-lite"/>
    </source>
</evidence>
<evidence type="ECO:0000313" key="3">
    <source>
        <dbReference type="Proteomes" id="UP000075840"/>
    </source>
</evidence>
<reference evidence="2" key="1">
    <citation type="submission" date="2022-08" db="UniProtKB">
        <authorList>
            <consortium name="EnsemblMetazoa"/>
        </authorList>
    </citation>
    <scope>IDENTIFICATION</scope>
    <source>
        <strain evidence="2">Dongola</strain>
    </source>
</reference>